<dbReference type="Gene3D" id="2.160.20.20">
    <property type="match status" value="1"/>
</dbReference>
<feature type="signal peptide" evidence="1">
    <location>
        <begin position="1"/>
        <end position="34"/>
    </location>
</feature>
<dbReference type="InterPro" id="IPR012332">
    <property type="entry name" value="Autotransporter_pectin_lyase_C"/>
</dbReference>
<gene>
    <name evidence="3" type="ORF">PDM28_16035</name>
</gene>
<dbReference type="InterPro" id="IPR043990">
    <property type="entry name" value="AC_1"/>
</dbReference>
<dbReference type="SUPFAM" id="SSF51126">
    <property type="entry name" value="Pectin lyase-like"/>
    <property type="match status" value="1"/>
</dbReference>
<dbReference type="InterPro" id="IPR006315">
    <property type="entry name" value="OM_autotransptr_brl_dom"/>
</dbReference>
<feature type="domain" description="Autotransporter" evidence="2">
    <location>
        <begin position="661"/>
        <end position="941"/>
    </location>
</feature>
<dbReference type="NCBIfam" id="TIGR01414">
    <property type="entry name" value="autotrans_barl"/>
    <property type="match status" value="1"/>
</dbReference>
<evidence type="ECO:0000256" key="1">
    <source>
        <dbReference type="SAM" id="SignalP"/>
    </source>
</evidence>
<dbReference type="EMBL" id="CP115543">
    <property type="protein sequence ID" value="WNH48164.1"/>
    <property type="molecule type" value="Genomic_DNA"/>
</dbReference>
<dbReference type="PROSITE" id="PS51208">
    <property type="entry name" value="AUTOTRANSPORTER"/>
    <property type="match status" value="1"/>
</dbReference>
<dbReference type="SUPFAM" id="SSF103515">
    <property type="entry name" value="Autotransporter"/>
    <property type="match status" value="1"/>
</dbReference>
<sequence length="941" mass="96295">MQPHASLPARNGLASAVSCCLAAVLLTASAPAWAACDTTTPTAGQTVTCSTAAPNPQTTAVASVSGSAGITINVQANGQLVVPTGAAIALDGGGGHRIDNRGTITGTAGAAILSNTATTVVNRGVISGGTSGIIFGLGADRLEMLAGSITGGVLQGAGTDSVVISDGTLDRIDQGEGEDSLEISAGTVTGTIDQSRDPDTFVMTGGTVGALVQGDGFDQFRMTAGHIIGGFDDGDSAEMTGGRIGRVNMKLDDNIFLMSGGSIDANLVTGLGKDRVELSGGDIGGNISVSGGDDIVRISGGSVGGSILLSVGNDRFEWTGGGVLRGPVDFGEGNDTATLTNLTPTQMSALPLFDAGSGTDKLDMLNVKTGGVARFANWEQVNATRGTELTMDGTLALGDSASGTGALVIDSASALLAGGGGGRVAAFTAGQLANVGNAGRIDLGNGSSAPGDTFTIAGNYVGNGGTLALQTVLGNDASASDKLVIAGGSATGNTIMRVTNVGGGGASTVADGIMVVQATNGGSTAAGAFSLAGSLSAGAFEYFLFKGGVSAGTSDNWYLRSTIVPGPVPAPVVVVPDPPPPPPPVVGVPPEPPPPPIPVPVPSPLQVPPTPQARPPQMAVVPIYRVETPTYAVIPPLLREASMASLGTFHERQGEQRLLRGDGIFRSVWGRMIGQSHEQNWAGDAQPGFNGHFVGVQAGGDLFASDGDVRNQVGLFVGQTRAKGNVTGFALGWENVDVGRSRLDDKHVGLSYTRVGSANGYLDAVLMRSRYDGDSVSSRGIGVDMKGDGTTASLEVGKPLLHFGSSAWWLEPQAQVIWQKTRIDDTRDALSVLRVDNDDAWTARIGLRLAGDYMLVDNGWQPYFKLNYWRAFSGEDRIDIGGDPLLSEQSYRALEVGVGVVARYNANISAFAVADYTRDLDSHRLKERKVIEGNIGLRVDF</sequence>
<dbReference type="InterPro" id="IPR036709">
    <property type="entry name" value="Autotransporte_beta_dom_sf"/>
</dbReference>
<evidence type="ECO:0000313" key="4">
    <source>
        <dbReference type="Proteomes" id="UP001305421"/>
    </source>
</evidence>
<dbReference type="SMART" id="SM00869">
    <property type="entry name" value="Autotransporter"/>
    <property type="match status" value="1"/>
</dbReference>
<proteinExistence type="predicted"/>
<evidence type="ECO:0000313" key="3">
    <source>
        <dbReference type="EMBL" id="WNH48164.1"/>
    </source>
</evidence>
<dbReference type="Proteomes" id="UP001305421">
    <property type="component" value="Chromosome"/>
</dbReference>
<dbReference type="InterPro" id="IPR005546">
    <property type="entry name" value="Autotransporte_beta"/>
</dbReference>
<dbReference type="InterPro" id="IPR011050">
    <property type="entry name" value="Pectin_lyase_fold/virulence"/>
</dbReference>
<reference evidence="3 4" key="1">
    <citation type="submission" date="2022-12" db="EMBL/GenBank/DDBJ databases">
        <title>Two new species, Stenotrophomonas aracearum and Stenotrophomonas oahuensis, isolated from Anthurium (Araceae family) in Hawaii.</title>
        <authorList>
            <person name="Chunag S.C."/>
            <person name="Dobhal S."/>
            <person name="Alvarez A."/>
            <person name="Arif M."/>
        </authorList>
    </citation>
    <scope>NUCLEOTIDE SEQUENCE [LARGE SCALE GENOMIC DNA]</scope>
    <source>
        <strain evidence="3 4">A5588</strain>
    </source>
</reference>
<feature type="chain" id="PRO_5046566693" evidence="1">
    <location>
        <begin position="35"/>
        <end position="941"/>
    </location>
</feature>
<evidence type="ECO:0000259" key="2">
    <source>
        <dbReference type="PROSITE" id="PS51208"/>
    </source>
</evidence>
<dbReference type="Pfam" id="PF18883">
    <property type="entry name" value="AC_1"/>
    <property type="match status" value="1"/>
</dbReference>
<dbReference type="Gene3D" id="2.40.128.130">
    <property type="entry name" value="Autotransporter beta-domain"/>
    <property type="match status" value="1"/>
</dbReference>
<keyword evidence="1" id="KW-0732">Signal</keyword>
<protein>
    <submittedName>
        <fullName evidence="3">Autotransporter outer membrane beta-barrel domain-containing protein</fullName>
    </submittedName>
</protein>
<organism evidence="3 4">
    <name type="scientific">Stenotrophomonas aracearum</name>
    <dbReference type="NCBI Taxonomy" id="3003272"/>
    <lineage>
        <taxon>Bacteria</taxon>
        <taxon>Pseudomonadati</taxon>
        <taxon>Pseudomonadota</taxon>
        <taxon>Gammaproteobacteria</taxon>
        <taxon>Lysobacterales</taxon>
        <taxon>Lysobacteraceae</taxon>
        <taxon>Stenotrophomonas</taxon>
    </lineage>
</organism>
<dbReference type="Pfam" id="PF03797">
    <property type="entry name" value="Autotransporter"/>
    <property type="match status" value="1"/>
</dbReference>
<dbReference type="RefSeq" id="WP_311182818.1">
    <property type="nucleotide sequence ID" value="NZ_CP115543.1"/>
</dbReference>
<accession>A0ABY9YCT0</accession>
<name>A0ABY9YCT0_9GAMM</name>
<dbReference type="CDD" id="cd01344">
    <property type="entry name" value="PL2_Passenger_AT"/>
    <property type="match status" value="1"/>
</dbReference>
<keyword evidence="4" id="KW-1185">Reference proteome</keyword>